<gene>
    <name evidence="9" type="ORF">GCM10022278_01850</name>
</gene>
<dbReference type="InterPro" id="IPR015919">
    <property type="entry name" value="Cadherin-like_sf"/>
</dbReference>
<keyword evidence="4" id="KW-0732">Signal</keyword>
<comment type="caution">
    <text evidence="9">The sequence shown here is derived from an EMBL/GenBank/DDBJ whole genome shotgun (WGS) entry which is preliminary data.</text>
</comment>
<organism evidence="9 10">
    <name type="scientific">Allohahella marinimesophila</name>
    <dbReference type="NCBI Taxonomy" id="1054972"/>
    <lineage>
        <taxon>Bacteria</taxon>
        <taxon>Pseudomonadati</taxon>
        <taxon>Pseudomonadota</taxon>
        <taxon>Gammaproteobacteria</taxon>
        <taxon>Oceanospirillales</taxon>
        <taxon>Hahellaceae</taxon>
        <taxon>Allohahella</taxon>
    </lineage>
</organism>
<dbReference type="InterPro" id="IPR013783">
    <property type="entry name" value="Ig-like_fold"/>
</dbReference>
<feature type="domain" description="Outer membrane protein OmpA-like transmembrane" evidence="8">
    <location>
        <begin position="1412"/>
        <end position="1550"/>
    </location>
</feature>
<evidence type="ECO:0000256" key="7">
    <source>
        <dbReference type="SAM" id="MobiDB-lite"/>
    </source>
</evidence>
<dbReference type="SUPFAM" id="SSF141072">
    <property type="entry name" value="CalX-like"/>
    <property type="match status" value="1"/>
</dbReference>
<dbReference type="Gene3D" id="2.40.160.20">
    <property type="match status" value="1"/>
</dbReference>
<keyword evidence="5" id="KW-0106">Calcium</keyword>
<feature type="region of interest" description="Disordered" evidence="7">
    <location>
        <begin position="590"/>
        <end position="625"/>
    </location>
</feature>
<dbReference type="SUPFAM" id="SSF49313">
    <property type="entry name" value="Cadherin-like"/>
    <property type="match status" value="1"/>
</dbReference>
<evidence type="ECO:0000259" key="8">
    <source>
        <dbReference type="Pfam" id="PF01389"/>
    </source>
</evidence>
<keyword evidence="6" id="KW-0812">Transmembrane</keyword>
<dbReference type="Proteomes" id="UP001501337">
    <property type="component" value="Unassembled WGS sequence"/>
</dbReference>
<dbReference type="Pfam" id="PF01389">
    <property type="entry name" value="OmpA_membrane"/>
    <property type="match status" value="1"/>
</dbReference>
<keyword evidence="6" id="KW-0406">Ion transport</keyword>
<accession>A0ABP7NI48</accession>
<sequence length="1574" mass="165932">MAVIGLLPTLAMASHFRGGSITWQGLELDGDGLQNDVEVTVKTAWRLNGENLPMPTSSPALSFTQVGSNDIVNLNTGAADGQYTLVTQVFRAKDLNLQTAYKVRYSSCCRISNLQNNSGGNWDIQTIINLANGNLPPKIDLPIIFEVPQLQQDDSPLANFTFDTGSTDPNADKLKFRLANLEELGGSSSVQPQGFSINPNTGEVTWSGSGSLPAGLYSAGVVAEDVDSNGVNKSKSHVDFILYLQPKKAVTFSTSSNIPETRNVIVEKGSTYTFEVNGTAIETTSLGNVRGALTETGTEGEFIFDPLNLDPAAYPVTFEIRDTSGATTKSYLILNFIVPDPDAPRIVNLEADRTVYSAIVDQIVDLNVDAVVTDANNIDFDGGVLKFNVSFTDGESEILSVASAGTGSGQISRTGNEIFYEGVKIGQIDANEDGVGRALRIALVGANSTPAALTELVRSLTYEDTFSLRTSGDRNLSLFLQDKDGKSNSYNFYVDVQDHPSRPVNGGPVGASNSLIIPEGGTATLGTEDLNFADPDTPRSGITLTVSNVVNGQFESTNQPGVAVTSFTQEAVDLGQIRFVHNGAETAPSYDVSASDGTDATTPAPASIQFSNTPDAPVISGTPATTASSTYSFVPTVTDGDAGEVLTFSIANKPAWTTFNTATGELSGNAAAAVPGTFPGIVITVTDSSGLSSSLPTFSITVTPPVDTDGDGVPDDVEVSQGTDPGLEDEFKDTDGDGIPDYVETVVDQTDPNDDEKFKDSDGDGVPDYVEINKDSTDPLDAGSFLDTDGNGVSDYEQVFRTDRQPPAIVAPPEVTINATGLRTKVTRDQLEALGLATASDGRDGSSCCSPYPRSIVDNEPFFPPGRHKIVWAAQDAAGNVGVSEQILNVLPLVSLSKSQTVPEGAKAEIKVILNGPAPSYPVTVPYSVSGTAAVPQDHDLVSGVAVIASGLQTTIPVNIRLDAAIEADETVVVTLAGENNRGPANQTVLTISERNIQPAASVRVMQGGSNRLLLTRDGGPVVISGDVKDANPQDVHVFEWDTGELTVLEQNARTVTLDPGSMALDTVYPVLLGVADSGQPALIDTVLVNLRAVDTLPALAAGQDSDGDGISDIDEGYSDSDQDGIPDYLDSAALDCSAIPEDTADSQRYLMESDPGSCIKLGVYSLLAQSGGSLIDRALEIGDGGKLRLPADPAAENVGGIFDFTIDDIAEPGQSVRVVIPQRAAIPANAFYRKYLPSSGWQDFVEDSRNDIASAPGEAGFCPPAGSDLYQSGLLEGFWCVQLTLQDGGPNDADGDVNGVIADPGGVSVLPGLTSTGRLKTSGGSGSLGGETVAMLFLGGLAAVLRRRRAATQSRPLFKGAAAPVAVALAVSCSGASAETAETVAYEPGKVFLSAALGYAVTPISESDLRARYNDKGYNANVDSTEDARFAYDFGGGYHLTDNIALELGYLDLGDVEVEFDSAQIDRRIARVHPESGHGVVTSVAYRHALTERLGVGARLGIFFWEGDFDTDQGSVDVSNVDDDGRDLFYGFRGDYRIDERWTVKAEFQRFEFSRDPSYLLSAGIEFRLPSPR</sequence>
<evidence type="ECO:0000256" key="4">
    <source>
        <dbReference type="ARBA" id="ARBA00022729"/>
    </source>
</evidence>
<feature type="compositionally biased region" description="Acidic residues" evidence="7">
    <location>
        <begin position="726"/>
        <end position="738"/>
    </location>
</feature>
<evidence type="ECO:0000256" key="5">
    <source>
        <dbReference type="ARBA" id="ARBA00022837"/>
    </source>
</evidence>
<keyword evidence="3" id="KW-0964">Secreted</keyword>
<dbReference type="SUPFAM" id="SSF56925">
    <property type="entry name" value="OMPA-like"/>
    <property type="match status" value="1"/>
</dbReference>
<feature type="region of interest" description="Disordered" evidence="7">
    <location>
        <begin position="720"/>
        <end position="739"/>
    </location>
</feature>
<protein>
    <recommendedName>
        <fullName evidence="8">Outer membrane protein OmpA-like transmembrane domain-containing protein</fullName>
    </recommendedName>
</protein>
<dbReference type="InterPro" id="IPR059100">
    <property type="entry name" value="TSP3_bac"/>
</dbReference>
<dbReference type="InterPro" id="IPR000498">
    <property type="entry name" value="OmpA-like_TM_dom"/>
</dbReference>
<dbReference type="Pfam" id="PF16184">
    <property type="entry name" value="Cadherin_3"/>
    <property type="match status" value="1"/>
</dbReference>
<evidence type="ECO:0000256" key="2">
    <source>
        <dbReference type="ARBA" id="ARBA00005710"/>
    </source>
</evidence>
<dbReference type="PROSITE" id="PS51854">
    <property type="entry name" value="CSPG"/>
    <property type="match status" value="1"/>
</dbReference>
<proteinExistence type="inferred from homology"/>
<evidence type="ECO:0000256" key="3">
    <source>
        <dbReference type="ARBA" id="ARBA00022525"/>
    </source>
</evidence>
<dbReference type="Gene3D" id="2.60.40.10">
    <property type="entry name" value="Immunoglobulins"/>
    <property type="match status" value="1"/>
</dbReference>
<keyword evidence="6" id="KW-0626">Porin</keyword>
<comment type="similarity">
    <text evidence="2">Belongs to the outer membrane OOP (TC 1.B.6) superfamily. OmpA family.</text>
</comment>
<evidence type="ECO:0000313" key="10">
    <source>
        <dbReference type="Proteomes" id="UP001501337"/>
    </source>
</evidence>
<dbReference type="InterPro" id="IPR028974">
    <property type="entry name" value="TSP_type-3_rpt"/>
</dbReference>
<dbReference type="EMBL" id="BAABBO010000001">
    <property type="protein sequence ID" value="GAA3946297.1"/>
    <property type="molecule type" value="Genomic_DNA"/>
</dbReference>
<evidence type="ECO:0000256" key="1">
    <source>
        <dbReference type="ARBA" id="ARBA00004613"/>
    </source>
</evidence>
<dbReference type="InterPro" id="IPR039005">
    <property type="entry name" value="CSPG_rpt"/>
</dbReference>
<reference evidence="10" key="1">
    <citation type="journal article" date="2019" name="Int. J. Syst. Evol. Microbiol.">
        <title>The Global Catalogue of Microorganisms (GCM) 10K type strain sequencing project: providing services to taxonomists for standard genome sequencing and annotation.</title>
        <authorList>
            <consortium name="The Broad Institute Genomics Platform"/>
            <consortium name="The Broad Institute Genome Sequencing Center for Infectious Disease"/>
            <person name="Wu L."/>
            <person name="Ma J."/>
        </authorList>
    </citation>
    <scope>NUCLEOTIDE SEQUENCE [LARGE SCALE GENOMIC DNA]</scope>
    <source>
        <strain evidence="10">JCM 17555</strain>
    </source>
</reference>
<keyword evidence="6" id="KW-0813">Transport</keyword>
<keyword evidence="10" id="KW-1185">Reference proteome</keyword>
<dbReference type="InterPro" id="IPR038081">
    <property type="entry name" value="CalX-like_sf"/>
</dbReference>
<evidence type="ECO:0000256" key="6">
    <source>
        <dbReference type="ARBA" id="ARBA00023114"/>
    </source>
</evidence>
<comment type="subcellular location">
    <subcellularLocation>
        <location evidence="1">Secreted</location>
    </subcellularLocation>
</comment>
<feature type="compositionally biased region" description="Acidic residues" evidence="7">
    <location>
        <begin position="1106"/>
        <end position="1125"/>
    </location>
</feature>
<evidence type="ECO:0000313" key="9">
    <source>
        <dbReference type="EMBL" id="GAA3946297.1"/>
    </source>
</evidence>
<dbReference type="Pfam" id="PF18884">
    <property type="entry name" value="TSP3_bac"/>
    <property type="match status" value="3"/>
</dbReference>
<dbReference type="Pfam" id="PF05345">
    <property type="entry name" value="He_PIG"/>
    <property type="match status" value="1"/>
</dbReference>
<dbReference type="Gene3D" id="2.60.40.2030">
    <property type="match status" value="1"/>
</dbReference>
<dbReference type="SUPFAM" id="SSF103647">
    <property type="entry name" value="TSP type-3 repeat"/>
    <property type="match status" value="1"/>
</dbReference>
<dbReference type="InterPro" id="IPR011250">
    <property type="entry name" value="OMP/PagP_B-barrel"/>
</dbReference>
<feature type="region of interest" description="Disordered" evidence="7">
    <location>
        <begin position="1105"/>
        <end position="1125"/>
    </location>
</feature>
<name>A0ABP7NI48_9GAMM</name>